<dbReference type="GO" id="GO:0005525">
    <property type="term" value="F:GTP binding"/>
    <property type="evidence" value="ECO:0007669"/>
    <property type="project" value="UniProtKB-KW"/>
</dbReference>
<keyword evidence="5" id="KW-0342">GTP-binding</keyword>
<dbReference type="InterPro" id="IPR037103">
    <property type="entry name" value="Tubulin/FtsZ-like_C"/>
</dbReference>
<dbReference type="InterPro" id="IPR018316">
    <property type="entry name" value="Tubulin/FtsZ_2-layer-sand-dom"/>
</dbReference>
<dbReference type="InterPro" id="IPR000217">
    <property type="entry name" value="Tubulin"/>
</dbReference>
<dbReference type="InterPro" id="IPR036525">
    <property type="entry name" value="Tubulin/FtsZ_GTPase_sf"/>
</dbReference>
<dbReference type="InterPro" id="IPR008280">
    <property type="entry name" value="Tub_FtsZ_C"/>
</dbReference>
<organism evidence="7 8">
    <name type="scientific">Adineta steineri</name>
    <dbReference type="NCBI Taxonomy" id="433720"/>
    <lineage>
        <taxon>Eukaryota</taxon>
        <taxon>Metazoa</taxon>
        <taxon>Spiralia</taxon>
        <taxon>Gnathifera</taxon>
        <taxon>Rotifera</taxon>
        <taxon>Eurotatoria</taxon>
        <taxon>Bdelloidea</taxon>
        <taxon>Adinetida</taxon>
        <taxon>Adinetidae</taxon>
        <taxon>Adineta</taxon>
    </lineage>
</organism>
<dbReference type="Gene3D" id="3.40.50.1440">
    <property type="entry name" value="Tubulin/FtsZ, GTPase domain"/>
    <property type="match status" value="1"/>
</dbReference>
<comment type="caution">
    <text evidence="7">The sequence shown here is derived from an EMBL/GenBank/DDBJ whole genome shotgun (WGS) entry which is preliminary data.</text>
</comment>
<reference evidence="7" key="1">
    <citation type="submission" date="2021-02" db="EMBL/GenBank/DDBJ databases">
        <authorList>
            <person name="Nowell W R."/>
        </authorList>
    </citation>
    <scope>NUCLEOTIDE SEQUENCE</scope>
</reference>
<gene>
    <name evidence="7" type="ORF">JYZ213_LOCUS46530</name>
</gene>
<evidence type="ECO:0000313" key="7">
    <source>
        <dbReference type="EMBL" id="CAF1554726.1"/>
    </source>
</evidence>
<dbReference type="PRINTS" id="PR01163">
    <property type="entry name" value="BETATUBULIN"/>
</dbReference>
<keyword evidence="3" id="KW-0493">Microtubule</keyword>
<dbReference type="Proteomes" id="UP000663845">
    <property type="component" value="Unassembled WGS sequence"/>
</dbReference>
<evidence type="ECO:0000256" key="3">
    <source>
        <dbReference type="ARBA" id="ARBA00022701"/>
    </source>
</evidence>
<protein>
    <recommendedName>
        <fullName evidence="6">Tubulin/FtsZ 2-layer sandwich domain-containing protein</fullName>
    </recommendedName>
</protein>
<evidence type="ECO:0000256" key="5">
    <source>
        <dbReference type="ARBA" id="ARBA00023134"/>
    </source>
</evidence>
<dbReference type="SUPFAM" id="SSF55307">
    <property type="entry name" value="Tubulin C-terminal domain-like"/>
    <property type="match status" value="1"/>
</dbReference>
<evidence type="ECO:0000256" key="4">
    <source>
        <dbReference type="ARBA" id="ARBA00022741"/>
    </source>
</evidence>
<sequence length="153" mass="17510">SYSIFPALSMSQIVIEPYNSVLTMTHLIENTDETFCFDNVALFNILNKILRIPSGNFNDINQIIAQVMIGITACFRFPGQLNMDLRKLAVNMIPFPSLHFLMTSFSPLQTYQSASYQNINEHMLIKQMFDINNQMLAFNSHQGKYLTATGIFR</sequence>
<dbReference type="GO" id="GO:0003924">
    <property type="term" value="F:GTPase activity"/>
    <property type="evidence" value="ECO:0007669"/>
    <property type="project" value="InterPro"/>
</dbReference>
<dbReference type="PRINTS" id="PR01161">
    <property type="entry name" value="TUBULIN"/>
</dbReference>
<dbReference type="EMBL" id="CAJNOG010005820">
    <property type="protein sequence ID" value="CAF1554726.1"/>
    <property type="molecule type" value="Genomic_DNA"/>
</dbReference>
<evidence type="ECO:0000259" key="6">
    <source>
        <dbReference type="Pfam" id="PF03953"/>
    </source>
</evidence>
<evidence type="ECO:0000313" key="8">
    <source>
        <dbReference type="Proteomes" id="UP000663845"/>
    </source>
</evidence>
<dbReference type="Gene3D" id="3.30.1330.20">
    <property type="entry name" value="Tubulin/FtsZ, C-terminal domain"/>
    <property type="match status" value="1"/>
</dbReference>
<dbReference type="AlphaFoldDB" id="A0A815X9I2"/>
<evidence type="ECO:0000256" key="2">
    <source>
        <dbReference type="ARBA" id="ARBA00009636"/>
    </source>
</evidence>
<dbReference type="Pfam" id="PF03953">
    <property type="entry name" value="Tubulin_C"/>
    <property type="match status" value="1"/>
</dbReference>
<dbReference type="GO" id="GO:0005874">
    <property type="term" value="C:microtubule"/>
    <property type="evidence" value="ECO:0007669"/>
    <property type="project" value="UniProtKB-KW"/>
</dbReference>
<proteinExistence type="inferred from homology"/>
<feature type="domain" description="Tubulin/FtsZ 2-layer sandwich" evidence="6">
    <location>
        <begin position="96"/>
        <end position="153"/>
    </location>
</feature>
<comment type="cofactor">
    <cofactor evidence="1">
        <name>Mg(2+)</name>
        <dbReference type="ChEBI" id="CHEBI:18420"/>
    </cofactor>
</comment>
<feature type="non-terminal residue" evidence="7">
    <location>
        <position position="153"/>
    </location>
</feature>
<dbReference type="GO" id="GO:0005200">
    <property type="term" value="F:structural constituent of cytoskeleton"/>
    <property type="evidence" value="ECO:0007669"/>
    <property type="project" value="InterPro"/>
</dbReference>
<accession>A0A815X9I2</accession>
<dbReference type="GO" id="GO:0007017">
    <property type="term" value="P:microtubule-based process"/>
    <property type="evidence" value="ECO:0007669"/>
    <property type="project" value="InterPro"/>
</dbReference>
<comment type="similarity">
    <text evidence="2">Belongs to the tubulin family.</text>
</comment>
<name>A0A815X9I2_9BILA</name>
<dbReference type="PANTHER" id="PTHR11588">
    <property type="entry name" value="TUBULIN"/>
    <property type="match status" value="1"/>
</dbReference>
<dbReference type="SUPFAM" id="SSF52490">
    <property type="entry name" value="Tubulin nucleotide-binding domain-like"/>
    <property type="match status" value="1"/>
</dbReference>
<dbReference type="InterPro" id="IPR002453">
    <property type="entry name" value="Beta_tubulin"/>
</dbReference>
<evidence type="ECO:0000256" key="1">
    <source>
        <dbReference type="ARBA" id="ARBA00001946"/>
    </source>
</evidence>
<feature type="non-terminal residue" evidence="7">
    <location>
        <position position="1"/>
    </location>
</feature>
<keyword evidence="4" id="KW-0547">Nucleotide-binding</keyword>